<organism evidence="2 3">
    <name type="scientific">Ditylenchus dipsaci</name>
    <dbReference type="NCBI Taxonomy" id="166011"/>
    <lineage>
        <taxon>Eukaryota</taxon>
        <taxon>Metazoa</taxon>
        <taxon>Ecdysozoa</taxon>
        <taxon>Nematoda</taxon>
        <taxon>Chromadorea</taxon>
        <taxon>Rhabditida</taxon>
        <taxon>Tylenchina</taxon>
        <taxon>Tylenchomorpha</taxon>
        <taxon>Sphaerularioidea</taxon>
        <taxon>Anguinidae</taxon>
        <taxon>Anguininae</taxon>
        <taxon>Ditylenchus</taxon>
    </lineage>
</organism>
<feature type="region of interest" description="Disordered" evidence="1">
    <location>
        <begin position="42"/>
        <end position="73"/>
    </location>
</feature>
<evidence type="ECO:0000256" key="1">
    <source>
        <dbReference type="SAM" id="MobiDB-lite"/>
    </source>
</evidence>
<dbReference type="AlphaFoldDB" id="A0A915E3R8"/>
<reference evidence="3" key="1">
    <citation type="submission" date="2022-11" db="UniProtKB">
        <authorList>
            <consortium name="WormBaseParasite"/>
        </authorList>
    </citation>
    <scope>IDENTIFICATION</scope>
</reference>
<keyword evidence="2" id="KW-1185">Reference proteome</keyword>
<dbReference type="Proteomes" id="UP000887574">
    <property type="component" value="Unplaced"/>
</dbReference>
<protein>
    <submittedName>
        <fullName evidence="3">Uncharacterized protein</fullName>
    </submittedName>
</protein>
<dbReference type="WBParaSite" id="jg25883">
    <property type="protein sequence ID" value="jg25883"/>
    <property type="gene ID" value="jg25883"/>
</dbReference>
<proteinExistence type="predicted"/>
<name>A0A915E3R8_9BILA</name>
<accession>A0A915E3R8</accession>
<sequence length="226" mass="26360">MRDWKEIKCCGDESDFKLWCKQNTEWWSSWRICNHGKVEEKKLDSPVKEKLKEYEEQEGPKKSPSKDLNRRKTELPTTTQIKNFFYYQNKKEGLVNQLKLSDLRKHAQAYSAVPEDPEKLFVVHFEVSEDKKHWLLVWSTKRLRDVQKAHGPLMFIPTLPARKLMHAFVTPFSLTYSPGIPAHSPVLAIQTPGIPIHSPRMPTQSLRLLTYSPGIPTHSKNSLRKK</sequence>
<evidence type="ECO:0000313" key="2">
    <source>
        <dbReference type="Proteomes" id="UP000887574"/>
    </source>
</evidence>
<evidence type="ECO:0000313" key="3">
    <source>
        <dbReference type="WBParaSite" id="jg25883"/>
    </source>
</evidence>